<keyword evidence="3 5" id="KW-0819">tRNA processing</keyword>
<evidence type="ECO:0000259" key="6">
    <source>
        <dbReference type="Pfam" id="PF01509"/>
    </source>
</evidence>
<dbReference type="SUPFAM" id="SSF55120">
    <property type="entry name" value="Pseudouridine synthase"/>
    <property type="match status" value="1"/>
</dbReference>
<dbReference type="HAMAP" id="MF_01080">
    <property type="entry name" value="TruB_bact"/>
    <property type="match status" value="1"/>
</dbReference>
<dbReference type="Pfam" id="PF16198">
    <property type="entry name" value="TruB_C_2"/>
    <property type="match status" value="1"/>
</dbReference>
<dbReference type="PANTHER" id="PTHR13767">
    <property type="entry name" value="TRNA-PSEUDOURIDINE SYNTHASE"/>
    <property type="match status" value="1"/>
</dbReference>
<sequence>MNGVIPLCKPKGLTSHDCVVQIRKILKTKKVGHTGTLDPEAEGVLPICVGKATKIASLLTEQEKEYDAEISLGKQTTTEDQVGEVVLEESVNTSLTLTDCQHALTMFQGTIEQTPPMYSAVKVNGKKLYEYAREGQVIDRPSRKVNIHDISMLSDKLSWYNHDDVRFSFKVLCSSGTYIRTLCVDIGKYLGYPAHMTHLIRTRAGSFHLSDTVSLSELEYIEADEVHTKIKTMSEALQLPVYTVSPDVEYRFKHGQVLDIPTDLNTASMVKVLNQSDELIAIYQMHPTKDGKMKPFKVFQ</sequence>
<evidence type="ECO:0000256" key="2">
    <source>
        <dbReference type="ARBA" id="ARBA00005642"/>
    </source>
</evidence>
<keyword evidence="9" id="KW-1185">Reference proteome</keyword>
<dbReference type="GO" id="GO:0003723">
    <property type="term" value="F:RNA binding"/>
    <property type="evidence" value="ECO:0007669"/>
    <property type="project" value="InterPro"/>
</dbReference>
<name>A0A1G9XVF0_9BACI</name>
<dbReference type="EMBL" id="FNIG01000002">
    <property type="protein sequence ID" value="SDN00744.1"/>
    <property type="molecule type" value="Genomic_DNA"/>
</dbReference>
<organism evidence="8 9">
    <name type="scientific">Tenuibacillus multivorans</name>
    <dbReference type="NCBI Taxonomy" id="237069"/>
    <lineage>
        <taxon>Bacteria</taxon>
        <taxon>Bacillati</taxon>
        <taxon>Bacillota</taxon>
        <taxon>Bacilli</taxon>
        <taxon>Bacillales</taxon>
        <taxon>Bacillaceae</taxon>
        <taxon>Tenuibacillus</taxon>
    </lineage>
</organism>
<dbReference type="InterPro" id="IPR002501">
    <property type="entry name" value="PsdUridine_synth_N"/>
</dbReference>
<evidence type="ECO:0000313" key="8">
    <source>
        <dbReference type="EMBL" id="SDN00744.1"/>
    </source>
</evidence>
<dbReference type="AlphaFoldDB" id="A0A1G9XVF0"/>
<dbReference type="STRING" id="237069.SAMN05216498_1125"/>
<evidence type="ECO:0000256" key="1">
    <source>
        <dbReference type="ARBA" id="ARBA00000385"/>
    </source>
</evidence>
<dbReference type="GO" id="GO:0031119">
    <property type="term" value="P:tRNA pseudouridine synthesis"/>
    <property type="evidence" value="ECO:0007669"/>
    <property type="project" value="UniProtKB-UniRule"/>
</dbReference>
<dbReference type="InterPro" id="IPR020103">
    <property type="entry name" value="PsdUridine_synth_cat_dom_sf"/>
</dbReference>
<comment type="function">
    <text evidence="5">Responsible for synthesis of pseudouridine from uracil-55 in the psi GC loop of transfer RNAs.</text>
</comment>
<evidence type="ECO:0000256" key="4">
    <source>
        <dbReference type="ARBA" id="ARBA00023235"/>
    </source>
</evidence>
<dbReference type="GO" id="GO:0160148">
    <property type="term" value="F:tRNA pseudouridine(55) synthase activity"/>
    <property type="evidence" value="ECO:0007669"/>
    <property type="project" value="UniProtKB-EC"/>
</dbReference>
<evidence type="ECO:0000313" key="9">
    <source>
        <dbReference type="Proteomes" id="UP000199334"/>
    </source>
</evidence>
<dbReference type="CDD" id="cd02573">
    <property type="entry name" value="PseudoU_synth_EcTruB"/>
    <property type="match status" value="1"/>
</dbReference>
<feature type="domain" description="tRNA pseudouridylate synthase B C-terminal" evidence="7">
    <location>
        <begin position="180"/>
        <end position="221"/>
    </location>
</feature>
<dbReference type="GO" id="GO:1990481">
    <property type="term" value="P:mRNA pseudouridine synthesis"/>
    <property type="evidence" value="ECO:0007669"/>
    <property type="project" value="TreeGrafter"/>
</dbReference>
<keyword evidence="4 5" id="KW-0413">Isomerase</keyword>
<dbReference type="OrthoDB" id="9802309at2"/>
<proteinExistence type="inferred from homology"/>
<dbReference type="Gene3D" id="3.30.2350.10">
    <property type="entry name" value="Pseudouridine synthase"/>
    <property type="match status" value="1"/>
</dbReference>
<accession>A0A1G9XVF0</accession>
<feature type="domain" description="Pseudouridine synthase II N-terminal" evidence="6">
    <location>
        <begin position="23"/>
        <end position="179"/>
    </location>
</feature>
<dbReference type="EC" id="5.4.99.25" evidence="5"/>
<evidence type="ECO:0000256" key="5">
    <source>
        <dbReference type="HAMAP-Rule" id="MF_01080"/>
    </source>
</evidence>
<gene>
    <name evidence="5" type="primary">truB</name>
    <name evidence="8" type="ORF">SAMN05216498_1125</name>
</gene>
<dbReference type="NCBIfam" id="TIGR00431">
    <property type="entry name" value="TruB"/>
    <property type="match status" value="1"/>
</dbReference>
<dbReference type="RefSeq" id="WP_093855628.1">
    <property type="nucleotide sequence ID" value="NZ_BJVZ01000001.1"/>
</dbReference>
<protein>
    <recommendedName>
        <fullName evidence="5">tRNA pseudouridine synthase B</fullName>
        <ecNumber evidence="5">5.4.99.25</ecNumber>
    </recommendedName>
    <alternativeName>
        <fullName evidence="5">tRNA pseudouridine(55) synthase</fullName>
        <shortName evidence="5">Psi55 synthase</shortName>
    </alternativeName>
    <alternativeName>
        <fullName evidence="5">tRNA pseudouridylate synthase</fullName>
    </alternativeName>
    <alternativeName>
        <fullName evidence="5">tRNA-uridine isomerase</fullName>
    </alternativeName>
</protein>
<feature type="active site" description="Nucleophile" evidence="5">
    <location>
        <position position="38"/>
    </location>
</feature>
<dbReference type="Pfam" id="PF01509">
    <property type="entry name" value="TruB_N"/>
    <property type="match status" value="1"/>
</dbReference>
<dbReference type="Proteomes" id="UP000199334">
    <property type="component" value="Unassembled WGS sequence"/>
</dbReference>
<comment type="similarity">
    <text evidence="2 5">Belongs to the pseudouridine synthase TruB family. Type 1 subfamily.</text>
</comment>
<dbReference type="FunFam" id="3.30.2350.10:FF:000011">
    <property type="entry name" value="tRNA pseudouridine synthase B"/>
    <property type="match status" value="1"/>
</dbReference>
<evidence type="ECO:0000259" key="7">
    <source>
        <dbReference type="Pfam" id="PF16198"/>
    </source>
</evidence>
<comment type="catalytic activity">
    <reaction evidence="1 5">
        <text>uridine(55) in tRNA = pseudouridine(55) in tRNA</text>
        <dbReference type="Rhea" id="RHEA:42532"/>
        <dbReference type="Rhea" id="RHEA-COMP:10101"/>
        <dbReference type="Rhea" id="RHEA-COMP:10102"/>
        <dbReference type="ChEBI" id="CHEBI:65314"/>
        <dbReference type="ChEBI" id="CHEBI:65315"/>
        <dbReference type="EC" id="5.4.99.25"/>
    </reaction>
</comment>
<dbReference type="InterPro" id="IPR014780">
    <property type="entry name" value="tRNA_psdUridine_synth_TruB"/>
</dbReference>
<reference evidence="8 9" key="1">
    <citation type="submission" date="2016-10" db="EMBL/GenBank/DDBJ databases">
        <authorList>
            <person name="de Groot N.N."/>
        </authorList>
    </citation>
    <scope>NUCLEOTIDE SEQUENCE [LARGE SCALE GENOMIC DNA]</scope>
    <source>
        <strain evidence="8 9">CGMCC 1.3442</strain>
    </source>
</reference>
<evidence type="ECO:0000256" key="3">
    <source>
        <dbReference type="ARBA" id="ARBA00022694"/>
    </source>
</evidence>
<dbReference type="InterPro" id="IPR032819">
    <property type="entry name" value="TruB_C"/>
</dbReference>
<dbReference type="PANTHER" id="PTHR13767:SF2">
    <property type="entry name" value="PSEUDOURIDYLATE SYNTHASE TRUB1"/>
    <property type="match status" value="1"/>
</dbReference>